<dbReference type="GO" id="GO:0046872">
    <property type="term" value="F:metal ion binding"/>
    <property type="evidence" value="ECO:0007669"/>
    <property type="project" value="UniProtKB-KW"/>
</dbReference>
<dbReference type="InterPro" id="IPR036412">
    <property type="entry name" value="HAD-like_sf"/>
</dbReference>
<dbReference type="InterPro" id="IPR006408">
    <property type="entry name" value="P-type_ATPase_IIB"/>
</dbReference>
<dbReference type="PANTHER" id="PTHR24093:SF462">
    <property type="entry name" value="CALCIUM-TRANSPORTING ATPASE 11, PLASMA MEMBRANE-TYPE-RELATED"/>
    <property type="match status" value="1"/>
</dbReference>
<dbReference type="NCBIfam" id="TIGR01494">
    <property type="entry name" value="ATPase_P-type"/>
    <property type="match status" value="3"/>
</dbReference>
<comment type="caution">
    <text evidence="17">Lacks conserved residue(s) required for the propagation of feature annotation.</text>
</comment>
<dbReference type="InterPro" id="IPR004014">
    <property type="entry name" value="ATPase_P-typ_cation-transptr_N"/>
</dbReference>
<dbReference type="InterPro" id="IPR018303">
    <property type="entry name" value="ATPase_P-typ_P_site"/>
</dbReference>
<feature type="transmembrane region" description="Helical" evidence="17">
    <location>
        <begin position="219"/>
        <end position="237"/>
    </location>
</feature>
<gene>
    <name evidence="19" type="ORF">CEPIT_LOCUS17228</name>
</gene>
<keyword evidence="13 17" id="KW-1133">Transmembrane helix</keyword>
<dbReference type="Gene3D" id="1.20.5.170">
    <property type="match status" value="1"/>
</dbReference>
<dbReference type="SFLD" id="SFLDG00002">
    <property type="entry name" value="C1.7:_P-type_atpase_like"/>
    <property type="match status" value="1"/>
</dbReference>
<feature type="domain" description="Cation-transporting P-type ATPase N-terminal" evidence="18">
    <location>
        <begin position="134"/>
        <end position="206"/>
    </location>
</feature>
<evidence type="ECO:0000256" key="16">
    <source>
        <dbReference type="ARBA" id="ARBA00048694"/>
    </source>
</evidence>
<feature type="transmembrane region" description="Helical" evidence="17">
    <location>
        <begin position="185"/>
        <end position="207"/>
    </location>
</feature>
<keyword evidence="4 17" id="KW-0109">Calcium transport</keyword>
<evidence type="ECO:0000256" key="8">
    <source>
        <dbReference type="ARBA" id="ARBA00022837"/>
    </source>
</evidence>
<reference evidence="19" key="1">
    <citation type="submission" date="2022-07" db="EMBL/GenBank/DDBJ databases">
        <authorList>
            <person name="Macas J."/>
            <person name="Novak P."/>
            <person name="Neumann P."/>
        </authorList>
    </citation>
    <scope>NUCLEOTIDE SEQUENCE</scope>
</reference>
<dbReference type="Gene3D" id="3.40.50.1000">
    <property type="entry name" value="HAD superfamily/HAD-like"/>
    <property type="match status" value="1"/>
</dbReference>
<evidence type="ECO:0000256" key="15">
    <source>
        <dbReference type="ARBA" id="ARBA00023136"/>
    </source>
</evidence>
<evidence type="ECO:0000256" key="13">
    <source>
        <dbReference type="ARBA" id="ARBA00022989"/>
    </source>
</evidence>
<dbReference type="AlphaFoldDB" id="A0AAV0DPY7"/>
<dbReference type="Proteomes" id="UP001152523">
    <property type="component" value="Unassembled WGS sequence"/>
</dbReference>
<evidence type="ECO:0000256" key="3">
    <source>
        <dbReference type="ARBA" id="ARBA00022448"/>
    </source>
</evidence>
<keyword evidence="9 17" id="KW-0067">ATP-binding</keyword>
<keyword evidence="14 17" id="KW-0406">Ion transport</keyword>
<feature type="transmembrane region" description="Helical" evidence="17">
    <location>
        <begin position="1006"/>
        <end position="1029"/>
    </location>
</feature>
<dbReference type="SUPFAM" id="SSF81653">
    <property type="entry name" value="Calcium ATPase, transduction domain A"/>
    <property type="match status" value="1"/>
</dbReference>
<dbReference type="Pfam" id="PF00689">
    <property type="entry name" value="Cation_ATPase_C"/>
    <property type="match status" value="1"/>
</dbReference>
<evidence type="ECO:0000313" key="19">
    <source>
        <dbReference type="EMBL" id="CAH9105468.1"/>
    </source>
</evidence>
<dbReference type="InterPro" id="IPR006068">
    <property type="entry name" value="ATPase_P-typ_cation-transptr_C"/>
</dbReference>
<keyword evidence="11" id="KW-0112">Calmodulin-binding</keyword>
<dbReference type="FunFam" id="2.70.150.10:FF:000006">
    <property type="entry name" value="Calcium-transporting ATPase"/>
    <property type="match status" value="1"/>
</dbReference>
<evidence type="ECO:0000256" key="12">
    <source>
        <dbReference type="ARBA" id="ARBA00022967"/>
    </source>
</evidence>
<dbReference type="Pfam" id="PF00690">
    <property type="entry name" value="Cation_ATPase_N"/>
    <property type="match status" value="1"/>
</dbReference>
<dbReference type="Gene3D" id="3.40.1110.10">
    <property type="entry name" value="Calcium-transporting ATPase, cytoplasmic domain N"/>
    <property type="match status" value="1"/>
</dbReference>
<dbReference type="InterPro" id="IPR023214">
    <property type="entry name" value="HAD_sf"/>
</dbReference>
<keyword evidence="12" id="KW-1278">Translocase</keyword>
<evidence type="ECO:0000313" key="20">
    <source>
        <dbReference type="Proteomes" id="UP001152523"/>
    </source>
</evidence>
<sequence>MESLLPDFDLPAKHPSEEAQRRWRNAVSVVRNRHRRFRYSPNFEKRLEAKEMMEKTREKIRVGFMAYMAALKFLDAVDFKPPNERIAGAHPPVGDIVDEYDIGLPEEAQKAGFRFHPDKLATIVGSYDIKTLRNIGKVEGLAARLRVSLSEGVKTSEVPARQNVYGSNKYTEKPSRSFWTFVWEALHDLTLIILIVCAVVSIGVGLATEGWPKGTYDGLGIILSIFLVVFVTAISDYRQSLQFRDLDKEKKKVFIQVTRDGYRQKVSIYDLIVGDVVHLSIGDVVPADGVFISGYSLLIDQSSLSGESVPVSISEKRPFLLSGTKVQDGSAKMLVTTVGMRTEWGKLMETLSEGGEDETPLQVKLNGVATLIGKIGLGVAVITFLVLVIRFLVEKALRHEFTIWSSADALTLLNHFATAVTIIVVAVPEGLPLAVTLSLAFAMKQLMDNKALVRHLSACETMGSATCICTDKTGTLTTNHMVVTKTWFCGKAKTIETFGGNTISSDIPENVLTVILQAIFHNTSAEVVMGKDGKRSILGSPTESAIVEYGLLLGGDLESQQRDCKVLKVEPFNSEKKKMSVVVALPDGKTRAFCKGASEIILRTCDRVVDGNGEVVSLSEEQVGNIICVINEFASEALRTICLAFKDIEEDSPQSSNIPDSGYTLIAVVGIKDPVRPGVKDAVKACLAAGITVRMVTGDNINTAKAIAEECGILTEDGFAIEGPEFRLKTPDEMRQLIPKIQVMARSSPLDKHVLVKNLRGMFREVVAVTGDGSNDAPALHEADIGLAMGIAGTEVAKESADVIVMDDNFTTIVNVAKWGRSVYINIQKFVQFQLTVNVVALIINFTSACISGSAPLTAVQLLWVNLIMDTLGALALATEPPHEGLMNRPPVGRDVSFITKAMWRNIIGQSIYQLSVLLVFNFVGIKLLRLQGSDAKAVLNTFIFNTFVFCQLFNEVNSRDMEKLNVLRGIFSSWIFLSVILSTAAFQVIIVEFLGAFAGTVPLNWQLWLLSVLIGAVSVIISLGLKLIPVKQETVKFHDGYDPLPGGPDQA</sequence>
<dbReference type="GO" id="GO:0005516">
    <property type="term" value="F:calmodulin binding"/>
    <property type="evidence" value="ECO:0007669"/>
    <property type="project" value="UniProtKB-KW"/>
</dbReference>
<feature type="transmembrane region" description="Helical" evidence="17">
    <location>
        <begin position="835"/>
        <end position="855"/>
    </location>
</feature>
<dbReference type="InterPro" id="IPR023299">
    <property type="entry name" value="ATPase_P-typ_cyto_dom_N"/>
</dbReference>
<dbReference type="SFLD" id="SFLDS00003">
    <property type="entry name" value="Haloacid_Dehalogenase"/>
    <property type="match status" value="1"/>
</dbReference>
<dbReference type="InterPro" id="IPR059000">
    <property type="entry name" value="ATPase_P-type_domA"/>
</dbReference>
<dbReference type="SMART" id="SM00831">
    <property type="entry name" value="Cation_ATPase_N"/>
    <property type="match status" value="1"/>
</dbReference>
<name>A0AAV0DPY7_9ASTE</name>
<accession>A0AAV0DPY7</accession>
<dbReference type="EC" id="7.2.2.10" evidence="17"/>
<evidence type="ECO:0000256" key="10">
    <source>
        <dbReference type="ARBA" id="ARBA00022842"/>
    </source>
</evidence>
<dbReference type="Pfam" id="PF13246">
    <property type="entry name" value="Cation_ATPase"/>
    <property type="match status" value="1"/>
</dbReference>
<comment type="catalytic activity">
    <reaction evidence="16 17">
        <text>Ca(2+)(in) + ATP + H2O = Ca(2+)(out) + ADP + phosphate + H(+)</text>
        <dbReference type="Rhea" id="RHEA:18105"/>
        <dbReference type="ChEBI" id="CHEBI:15377"/>
        <dbReference type="ChEBI" id="CHEBI:15378"/>
        <dbReference type="ChEBI" id="CHEBI:29108"/>
        <dbReference type="ChEBI" id="CHEBI:30616"/>
        <dbReference type="ChEBI" id="CHEBI:43474"/>
        <dbReference type="ChEBI" id="CHEBI:456216"/>
        <dbReference type="EC" id="7.2.2.10"/>
    </reaction>
</comment>
<feature type="transmembrane region" description="Helical" evidence="17">
    <location>
        <begin position="371"/>
        <end position="393"/>
    </location>
</feature>
<dbReference type="CDD" id="cd02081">
    <property type="entry name" value="P-type_ATPase_Ca_PMCA-like"/>
    <property type="match status" value="1"/>
</dbReference>
<organism evidence="19 20">
    <name type="scientific">Cuscuta epithymum</name>
    <dbReference type="NCBI Taxonomy" id="186058"/>
    <lineage>
        <taxon>Eukaryota</taxon>
        <taxon>Viridiplantae</taxon>
        <taxon>Streptophyta</taxon>
        <taxon>Embryophyta</taxon>
        <taxon>Tracheophyta</taxon>
        <taxon>Spermatophyta</taxon>
        <taxon>Magnoliopsida</taxon>
        <taxon>eudicotyledons</taxon>
        <taxon>Gunneridae</taxon>
        <taxon>Pentapetalae</taxon>
        <taxon>asterids</taxon>
        <taxon>lamiids</taxon>
        <taxon>Solanales</taxon>
        <taxon>Convolvulaceae</taxon>
        <taxon>Cuscuteae</taxon>
        <taxon>Cuscuta</taxon>
        <taxon>Cuscuta subgen. Cuscuta</taxon>
    </lineage>
</organism>
<evidence type="ECO:0000256" key="4">
    <source>
        <dbReference type="ARBA" id="ARBA00022568"/>
    </source>
</evidence>
<feature type="transmembrane region" description="Helical" evidence="17">
    <location>
        <begin position="413"/>
        <end position="442"/>
    </location>
</feature>
<dbReference type="FunFam" id="1.20.1110.10:FF:000039">
    <property type="entry name" value="Calcium-transporting ATPase"/>
    <property type="match status" value="1"/>
</dbReference>
<evidence type="ECO:0000256" key="6">
    <source>
        <dbReference type="ARBA" id="ARBA00022723"/>
    </source>
</evidence>
<dbReference type="PRINTS" id="PR00119">
    <property type="entry name" value="CATATPASE"/>
</dbReference>
<evidence type="ECO:0000256" key="9">
    <source>
        <dbReference type="ARBA" id="ARBA00022840"/>
    </source>
</evidence>
<dbReference type="PROSITE" id="PS00154">
    <property type="entry name" value="ATPASE_E1_E2"/>
    <property type="match status" value="1"/>
</dbReference>
<dbReference type="InterPro" id="IPR023298">
    <property type="entry name" value="ATPase_P-typ_TM_dom_sf"/>
</dbReference>
<comment type="caution">
    <text evidence="19">The sequence shown here is derived from an EMBL/GenBank/DDBJ whole genome shotgun (WGS) entry which is preliminary data.</text>
</comment>
<dbReference type="InterPro" id="IPR024750">
    <property type="entry name" value="Ca_ATPase_N_dom"/>
</dbReference>
<dbReference type="PANTHER" id="PTHR24093">
    <property type="entry name" value="CATION TRANSPORTING ATPASE"/>
    <property type="match status" value="1"/>
</dbReference>
<dbReference type="GO" id="GO:0005524">
    <property type="term" value="F:ATP binding"/>
    <property type="evidence" value="ECO:0007669"/>
    <property type="project" value="UniProtKB-KW"/>
</dbReference>
<evidence type="ECO:0000256" key="14">
    <source>
        <dbReference type="ARBA" id="ARBA00023065"/>
    </source>
</evidence>
<keyword evidence="10" id="KW-0460">Magnesium</keyword>
<evidence type="ECO:0000256" key="17">
    <source>
        <dbReference type="RuleBase" id="RU361146"/>
    </source>
</evidence>
<keyword evidence="3 17" id="KW-0813">Transport</keyword>
<dbReference type="NCBIfam" id="TIGR01517">
    <property type="entry name" value="ATPase-IIB_Ca"/>
    <property type="match status" value="1"/>
</dbReference>
<dbReference type="SUPFAM" id="SSF81665">
    <property type="entry name" value="Calcium ATPase, transmembrane domain M"/>
    <property type="match status" value="1"/>
</dbReference>
<dbReference type="InterPro" id="IPR008250">
    <property type="entry name" value="ATPase_P-typ_transduc_dom_A_sf"/>
</dbReference>
<dbReference type="GO" id="GO:0005886">
    <property type="term" value="C:plasma membrane"/>
    <property type="evidence" value="ECO:0007669"/>
    <property type="project" value="TreeGrafter"/>
</dbReference>
<dbReference type="FunFam" id="3.40.50.1000:FF:000011">
    <property type="entry name" value="Calcium-transporting ATPase"/>
    <property type="match status" value="1"/>
</dbReference>
<dbReference type="SUPFAM" id="SSF81660">
    <property type="entry name" value="Metal cation-transporting ATPase, ATP-binding domain N"/>
    <property type="match status" value="1"/>
</dbReference>
<dbReference type="SUPFAM" id="SSF56784">
    <property type="entry name" value="HAD-like"/>
    <property type="match status" value="1"/>
</dbReference>
<dbReference type="GO" id="GO:0016887">
    <property type="term" value="F:ATP hydrolysis activity"/>
    <property type="evidence" value="ECO:0007669"/>
    <property type="project" value="InterPro"/>
</dbReference>
<dbReference type="Gene3D" id="1.20.1110.10">
    <property type="entry name" value="Calcium-transporting ATPase, transmembrane domain"/>
    <property type="match status" value="1"/>
</dbReference>
<comment type="subcellular location">
    <subcellularLocation>
        <location evidence="1 17">Membrane</location>
        <topology evidence="1 17">Multi-pass membrane protein</topology>
    </subcellularLocation>
</comment>
<dbReference type="EMBL" id="CAMAPF010000131">
    <property type="protein sequence ID" value="CAH9105468.1"/>
    <property type="molecule type" value="Genomic_DNA"/>
</dbReference>
<evidence type="ECO:0000256" key="5">
    <source>
        <dbReference type="ARBA" id="ARBA00022692"/>
    </source>
</evidence>
<feature type="transmembrane region" description="Helical" evidence="17">
    <location>
        <begin position="975"/>
        <end position="1000"/>
    </location>
</feature>
<dbReference type="InterPro" id="IPR001757">
    <property type="entry name" value="P_typ_ATPase"/>
</dbReference>
<dbReference type="InterPro" id="IPR044492">
    <property type="entry name" value="P_typ_ATPase_HD_dom"/>
</dbReference>
<dbReference type="Pfam" id="PF00122">
    <property type="entry name" value="E1-E2_ATPase"/>
    <property type="match status" value="1"/>
</dbReference>
<feature type="transmembrane region" description="Helical" evidence="17">
    <location>
        <begin position="907"/>
        <end position="926"/>
    </location>
</feature>
<evidence type="ECO:0000256" key="2">
    <source>
        <dbReference type="ARBA" id="ARBA00006124"/>
    </source>
</evidence>
<keyword evidence="6" id="KW-0479">Metal-binding</keyword>
<dbReference type="Pfam" id="PF12515">
    <property type="entry name" value="CaATP_NAI"/>
    <property type="match status" value="1"/>
</dbReference>
<proteinExistence type="inferred from homology"/>
<keyword evidence="15 17" id="KW-0472">Membrane</keyword>
<comment type="function">
    <text evidence="17">Catalyzes the hydrolysis of ATP coupled with the transport of calcium.</text>
</comment>
<comment type="similarity">
    <text evidence="2 17">Belongs to the cation transport ATPase (P-type) (TC 3.A.3) family. Type IIB subfamily.</text>
</comment>
<evidence type="ECO:0000256" key="11">
    <source>
        <dbReference type="ARBA" id="ARBA00022860"/>
    </source>
</evidence>
<keyword evidence="5 17" id="KW-0812">Transmembrane</keyword>
<dbReference type="GO" id="GO:0005388">
    <property type="term" value="F:P-type calcium transporter activity"/>
    <property type="evidence" value="ECO:0007669"/>
    <property type="project" value="UniProtKB-EC"/>
</dbReference>
<evidence type="ECO:0000256" key="1">
    <source>
        <dbReference type="ARBA" id="ARBA00004141"/>
    </source>
</evidence>
<dbReference type="Gene3D" id="2.70.150.10">
    <property type="entry name" value="Calcium-transporting ATPase, cytoplasmic transduction domain A"/>
    <property type="match status" value="1"/>
</dbReference>
<dbReference type="SFLD" id="SFLDF00027">
    <property type="entry name" value="p-type_atpase"/>
    <property type="match status" value="1"/>
</dbReference>
<dbReference type="PRINTS" id="PR00120">
    <property type="entry name" value="HATPASE"/>
</dbReference>
<keyword evidence="20" id="KW-1185">Reference proteome</keyword>
<keyword evidence="8 17" id="KW-0106">Calcium</keyword>
<protein>
    <recommendedName>
        <fullName evidence="17">Calcium-transporting ATPase</fullName>
        <ecNumber evidence="17">7.2.2.10</ecNumber>
    </recommendedName>
</protein>
<evidence type="ECO:0000259" key="18">
    <source>
        <dbReference type="SMART" id="SM00831"/>
    </source>
</evidence>
<keyword evidence="7 17" id="KW-0547">Nucleotide-binding</keyword>
<evidence type="ECO:0000256" key="7">
    <source>
        <dbReference type="ARBA" id="ARBA00022741"/>
    </source>
</evidence>
<dbReference type="FunFam" id="3.40.1110.10:FF:000011">
    <property type="entry name" value="Calcium-transporting ATPase"/>
    <property type="match status" value="1"/>
</dbReference>